<dbReference type="GO" id="GO:0000139">
    <property type="term" value="C:Golgi membrane"/>
    <property type="evidence" value="ECO:0007669"/>
    <property type="project" value="TreeGrafter"/>
</dbReference>
<feature type="transmembrane region" description="Helical" evidence="6">
    <location>
        <begin position="180"/>
        <end position="198"/>
    </location>
</feature>
<dbReference type="Pfam" id="PF05832">
    <property type="entry name" value="DUF846"/>
    <property type="match status" value="1"/>
</dbReference>
<name>A0AAW2YZN0_9EUKA</name>
<comment type="caution">
    <text evidence="8">The sequence shown here is derived from an EMBL/GenBank/DDBJ whole genome shotgun (WGS) entry which is preliminary data.</text>
</comment>
<dbReference type="PANTHER" id="PTHR13019:SF7">
    <property type="entry name" value="GOLGI APPARATUS MEMBRANE PROTEIN TVP23"/>
    <property type="match status" value="1"/>
</dbReference>
<gene>
    <name evidence="8" type="ORF">AKO1_014870</name>
</gene>
<proteinExistence type="inferred from homology"/>
<dbReference type="EMBL" id="JAOPGA020000919">
    <property type="protein sequence ID" value="KAL0482972.1"/>
    <property type="molecule type" value="Genomic_DNA"/>
</dbReference>
<evidence type="ECO:0000313" key="8">
    <source>
        <dbReference type="EMBL" id="KAL0482972.1"/>
    </source>
</evidence>
<evidence type="ECO:0000256" key="5">
    <source>
        <dbReference type="ARBA" id="ARBA00023136"/>
    </source>
</evidence>
<dbReference type="GO" id="GO:0009306">
    <property type="term" value="P:protein secretion"/>
    <property type="evidence" value="ECO:0007669"/>
    <property type="project" value="TreeGrafter"/>
</dbReference>
<dbReference type="Proteomes" id="UP001431209">
    <property type="component" value="Unassembled WGS sequence"/>
</dbReference>
<sequence>MTDIEKGNLTTDTFPGDEDDNATPATSFLTQEERYTAVGSSGNKIEDAREFIRTTYNQGCPCGHPIATFFHLFFKVGALFVYFWSMFATSFVIPFVICILFISFDFWTVKNITGRLMVGLRWWNEVQEDGSNVWRFESRENLDDVAQMDSYFFWVVLYAQPVLWVLILIVSILLAKPSWFFVNALAIVLGSFNAWGYFKCQKGKNIIKANTKNGGYNLLWHGSWL</sequence>
<evidence type="ECO:0000313" key="9">
    <source>
        <dbReference type="Proteomes" id="UP001431209"/>
    </source>
</evidence>
<reference evidence="8 9" key="1">
    <citation type="submission" date="2024-03" db="EMBL/GenBank/DDBJ databases">
        <title>The Acrasis kona genome and developmental transcriptomes reveal deep origins of eukaryotic multicellular pathways.</title>
        <authorList>
            <person name="Sheikh S."/>
            <person name="Fu C.-J."/>
            <person name="Brown M.W."/>
            <person name="Baldauf S.L."/>
        </authorList>
    </citation>
    <scope>NUCLEOTIDE SEQUENCE [LARGE SCALE GENOMIC DNA]</scope>
    <source>
        <strain evidence="8 9">ATCC MYA-3509</strain>
    </source>
</reference>
<evidence type="ECO:0000256" key="7">
    <source>
        <dbReference type="SAM" id="MobiDB-lite"/>
    </source>
</evidence>
<feature type="transmembrane region" description="Helical" evidence="6">
    <location>
        <begin position="81"/>
        <end position="107"/>
    </location>
</feature>
<accession>A0AAW2YZN0</accession>
<keyword evidence="3 6" id="KW-0812">Transmembrane</keyword>
<evidence type="ECO:0000256" key="6">
    <source>
        <dbReference type="RuleBase" id="RU361206"/>
    </source>
</evidence>
<keyword evidence="5 6" id="KW-0472">Membrane</keyword>
<comment type="subcellular location">
    <subcellularLocation>
        <location evidence="1 6">Membrane</location>
        <topology evidence="1 6">Multi-pass membrane protein</topology>
    </subcellularLocation>
</comment>
<evidence type="ECO:0000256" key="4">
    <source>
        <dbReference type="ARBA" id="ARBA00022989"/>
    </source>
</evidence>
<organism evidence="8 9">
    <name type="scientific">Acrasis kona</name>
    <dbReference type="NCBI Taxonomy" id="1008807"/>
    <lineage>
        <taxon>Eukaryota</taxon>
        <taxon>Discoba</taxon>
        <taxon>Heterolobosea</taxon>
        <taxon>Tetramitia</taxon>
        <taxon>Eutetramitia</taxon>
        <taxon>Acrasidae</taxon>
        <taxon>Acrasis</taxon>
    </lineage>
</organism>
<dbReference type="GO" id="GO:0016192">
    <property type="term" value="P:vesicle-mediated transport"/>
    <property type="evidence" value="ECO:0007669"/>
    <property type="project" value="TreeGrafter"/>
</dbReference>
<comment type="similarity">
    <text evidence="2 6">Belongs to the TVP23 family.</text>
</comment>
<dbReference type="PANTHER" id="PTHR13019">
    <property type="entry name" value="GOLGI APPARATUS MEMBRANE PROTEIN TVP23"/>
    <property type="match status" value="1"/>
</dbReference>
<evidence type="ECO:0000256" key="3">
    <source>
        <dbReference type="ARBA" id="ARBA00022692"/>
    </source>
</evidence>
<keyword evidence="9" id="KW-1185">Reference proteome</keyword>
<keyword evidence="4 6" id="KW-1133">Transmembrane helix</keyword>
<dbReference type="AlphaFoldDB" id="A0AAW2YZN0"/>
<evidence type="ECO:0000256" key="1">
    <source>
        <dbReference type="ARBA" id="ARBA00004141"/>
    </source>
</evidence>
<feature type="transmembrane region" description="Helical" evidence="6">
    <location>
        <begin position="151"/>
        <end position="174"/>
    </location>
</feature>
<evidence type="ECO:0000256" key="2">
    <source>
        <dbReference type="ARBA" id="ARBA00005467"/>
    </source>
</evidence>
<feature type="region of interest" description="Disordered" evidence="7">
    <location>
        <begin position="1"/>
        <end position="22"/>
    </location>
</feature>
<protein>
    <recommendedName>
        <fullName evidence="6">Golgi apparatus membrane protein TVP23 homolog</fullName>
    </recommendedName>
</protein>
<dbReference type="InterPro" id="IPR008564">
    <property type="entry name" value="TVP23-like"/>
</dbReference>